<reference evidence="2 3" key="1">
    <citation type="journal article" date="2018" name="Sci. Rep.">
        <title>Extensive genomic diversity among Mycobacterium marinum strains revealed by whole genome sequencing.</title>
        <authorList>
            <person name="Das S."/>
            <person name="Pettersson B.M."/>
            <person name="Behra P.R."/>
            <person name="Mallick A."/>
            <person name="Cheramie M."/>
            <person name="Ramesh M."/>
            <person name="Shirreff L."/>
            <person name="DuCote T."/>
            <person name="Dasgupta S."/>
            <person name="Ennis D.G."/>
            <person name="Kirsebom L.A."/>
        </authorList>
    </citation>
    <scope>NUCLEOTIDE SEQUENCE [LARGE SCALE GENOMIC DNA]</scope>
    <source>
        <strain evidence="2 3">Davis1</strain>
    </source>
</reference>
<sequence length="141" mass="15047">MAGTRECNSVVTAGRLSKAVEFFDAAEHLEDEMPNAAGDLFVDAGIAASDVICCVRLGVHSSGGTHSEAITLLRTADSGSEKYLSTLLGLKDKAAYTHQDLSTAECKKMNRAASHLVETAKRVTASASHKPDTEKQRQPDR</sequence>
<evidence type="ECO:0000313" key="2">
    <source>
        <dbReference type="EMBL" id="RFZ41828.1"/>
    </source>
</evidence>
<feature type="region of interest" description="Disordered" evidence="1">
    <location>
        <begin position="119"/>
        <end position="141"/>
    </location>
</feature>
<feature type="compositionally biased region" description="Basic and acidic residues" evidence="1">
    <location>
        <begin position="129"/>
        <end position="141"/>
    </location>
</feature>
<proteinExistence type="predicted"/>
<name>A0A3E2MWR1_MYCMR</name>
<dbReference type="RefSeq" id="WP_117432224.1">
    <property type="nucleotide sequence ID" value="NZ_BQLC01000303.1"/>
</dbReference>
<evidence type="ECO:0000313" key="3">
    <source>
        <dbReference type="Proteomes" id="UP000257451"/>
    </source>
</evidence>
<comment type="caution">
    <text evidence="2">The sequence shown here is derived from an EMBL/GenBank/DDBJ whole genome shotgun (WGS) entry which is preliminary data.</text>
</comment>
<organism evidence="2 3">
    <name type="scientific">Mycobacterium marinum</name>
    <dbReference type="NCBI Taxonomy" id="1781"/>
    <lineage>
        <taxon>Bacteria</taxon>
        <taxon>Bacillati</taxon>
        <taxon>Actinomycetota</taxon>
        <taxon>Actinomycetes</taxon>
        <taxon>Mycobacteriales</taxon>
        <taxon>Mycobacteriaceae</taxon>
        <taxon>Mycobacterium</taxon>
        <taxon>Mycobacterium ulcerans group</taxon>
    </lineage>
</organism>
<dbReference type="EMBL" id="PEDF01000075">
    <property type="protein sequence ID" value="RFZ41828.1"/>
    <property type="molecule type" value="Genomic_DNA"/>
</dbReference>
<dbReference type="AlphaFoldDB" id="A0A3E2MWR1"/>
<accession>A0A3E2MWR1</accession>
<evidence type="ECO:0008006" key="4">
    <source>
        <dbReference type="Google" id="ProtNLM"/>
    </source>
</evidence>
<evidence type="ECO:0000256" key="1">
    <source>
        <dbReference type="SAM" id="MobiDB-lite"/>
    </source>
</evidence>
<dbReference type="Proteomes" id="UP000257451">
    <property type="component" value="Unassembled WGS sequence"/>
</dbReference>
<gene>
    <name evidence="2" type="ORF">DAVIS_02482</name>
</gene>
<protein>
    <recommendedName>
        <fullName evidence="4">HEPN domain-containing protein</fullName>
    </recommendedName>
</protein>